<sequence>MDTAEETKRLPFPDRSEIRIESVLQALADPVRLAMVRQLAGADEISCGGFEVAVSKSTLTHHLRTLRESGITITRQQGTTRFSALRRDDLDVLFPGLLDGVLAARQ</sequence>
<dbReference type="EMBL" id="FOKG01000008">
    <property type="protein sequence ID" value="SFB32542.1"/>
    <property type="molecule type" value="Genomic_DNA"/>
</dbReference>
<dbReference type="CDD" id="cd00090">
    <property type="entry name" value="HTH_ARSR"/>
    <property type="match status" value="1"/>
</dbReference>
<dbReference type="Gene3D" id="1.10.10.10">
    <property type="entry name" value="Winged helix-like DNA-binding domain superfamily/Winged helix DNA-binding domain"/>
    <property type="match status" value="1"/>
</dbReference>
<dbReference type="AlphaFoldDB" id="A0A1I1A4U9"/>
<proteinExistence type="predicted"/>
<dbReference type="SMART" id="SM00418">
    <property type="entry name" value="HTH_ARSR"/>
    <property type="match status" value="1"/>
</dbReference>
<reference evidence="3" key="1">
    <citation type="submission" date="2016-10" db="EMBL/GenBank/DDBJ databases">
        <authorList>
            <person name="Varghese N."/>
            <person name="Submissions S."/>
        </authorList>
    </citation>
    <scope>NUCLEOTIDE SEQUENCE [LARGE SCALE GENOMIC DNA]</scope>
    <source>
        <strain evidence="3">CGMCC 4.3568</strain>
    </source>
</reference>
<dbReference type="SUPFAM" id="SSF46785">
    <property type="entry name" value="Winged helix' DNA-binding domain"/>
    <property type="match status" value="1"/>
</dbReference>
<protein>
    <submittedName>
        <fullName evidence="2">Transcriptional regulator, ArsR family</fullName>
    </submittedName>
</protein>
<keyword evidence="3" id="KW-1185">Reference proteome</keyword>
<evidence type="ECO:0000259" key="1">
    <source>
        <dbReference type="PROSITE" id="PS50987"/>
    </source>
</evidence>
<dbReference type="OrthoDB" id="4471357at2"/>
<organism evidence="2 3">
    <name type="scientific">Amycolatopsis marina</name>
    <dbReference type="NCBI Taxonomy" id="490629"/>
    <lineage>
        <taxon>Bacteria</taxon>
        <taxon>Bacillati</taxon>
        <taxon>Actinomycetota</taxon>
        <taxon>Actinomycetes</taxon>
        <taxon>Pseudonocardiales</taxon>
        <taxon>Pseudonocardiaceae</taxon>
        <taxon>Amycolatopsis</taxon>
    </lineage>
</organism>
<dbReference type="InterPro" id="IPR036390">
    <property type="entry name" value="WH_DNA-bd_sf"/>
</dbReference>
<dbReference type="RefSeq" id="WP_091673875.1">
    <property type="nucleotide sequence ID" value="NZ_FOKG01000008.1"/>
</dbReference>
<dbReference type="PRINTS" id="PR00778">
    <property type="entry name" value="HTHARSR"/>
</dbReference>
<feature type="domain" description="HTH arsR-type" evidence="1">
    <location>
        <begin position="12"/>
        <end position="105"/>
    </location>
</feature>
<dbReference type="Pfam" id="PF12840">
    <property type="entry name" value="HTH_20"/>
    <property type="match status" value="1"/>
</dbReference>
<dbReference type="STRING" id="490629.SAMN05216266_108159"/>
<evidence type="ECO:0000313" key="3">
    <source>
        <dbReference type="Proteomes" id="UP000243799"/>
    </source>
</evidence>
<dbReference type="InterPro" id="IPR001845">
    <property type="entry name" value="HTH_ArsR_DNA-bd_dom"/>
</dbReference>
<dbReference type="InterPro" id="IPR036388">
    <property type="entry name" value="WH-like_DNA-bd_sf"/>
</dbReference>
<dbReference type="PROSITE" id="PS50987">
    <property type="entry name" value="HTH_ARSR_2"/>
    <property type="match status" value="1"/>
</dbReference>
<dbReference type="InterPro" id="IPR011991">
    <property type="entry name" value="ArsR-like_HTH"/>
</dbReference>
<dbReference type="GO" id="GO:0003700">
    <property type="term" value="F:DNA-binding transcription factor activity"/>
    <property type="evidence" value="ECO:0007669"/>
    <property type="project" value="InterPro"/>
</dbReference>
<gene>
    <name evidence="2" type="ORF">SAMN05216266_108159</name>
</gene>
<accession>A0A1I1A4U9</accession>
<name>A0A1I1A4U9_9PSEU</name>
<dbReference type="Proteomes" id="UP000243799">
    <property type="component" value="Unassembled WGS sequence"/>
</dbReference>
<evidence type="ECO:0000313" key="2">
    <source>
        <dbReference type="EMBL" id="SFB32542.1"/>
    </source>
</evidence>